<dbReference type="EMBL" id="CP003004">
    <property type="protein sequence ID" value="AEO58130.1"/>
    <property type="molecule type" value="Genomic_DNA"/>
</dbReference>
<dbReference type="SUPFAM" id="SSF56112">
    <property type="entry name" value="Protein kinase-like (PK-like)"/>
    <property type="match status" value="1"/>
</dbReference>
<feature type="domain" description="Protein kinase" evidence="1">
    <location>
        <begin position="1"/>
        <end position="198"/>
    </location>
</feature>
<dbReference type="PANTHER" id="PTHR44329:SF214">
    <property type="entry name" value="PROTEIN KINASE DOMAIN-CONTAINING PROTEIN"/>
    <property type="match status" value="1"/>
</dbReference>
<evidence type="ECO:0000313" key="3">
    <source>
        <dbReference type="Proteomes" id="UP000007322"/>
    </source>
</evidence>
<organism evidence="2 3">
    <name type="scientific">Thermothelomyces thermophilus (strain ATCC 42464 / BCRC 31852 / DSM 1799)</name>
    <name type="common">Sporotrichum thermophile</name>
    <dbReference type="NCBI Taxonomy" id="573729"/>
    <lineage>
        <taxon>Eukaryota</taxon>
        <taxon>Fungi</taxon>
        <taxon>Dikarya</taxon>
        <taxon>Ascomycota</taxon>
        <taxon>Pezizomycotina</taxon>
        <taxon>Sordariomycetes</taxon>
        <taxon>Sordariomycetidae</taxon>
        <taxon>Sordariales</taxon>
        <taxon>Chaetomiaceae</taxon>
        <taxon>Thermothelomyces</taxon>
    </lineage>
</organism>
<dbReference type="InterPro" id="IPR000719">
    <property type="entry name" value="Prot_kinase_dom"/>
</dbReference>
<accession>G2QCF4</accession>
<keyword evidence="3" id="KW-1185">Reference proteome</keyword>
<dbReference type="STRING" id="573729.G2QCF4"/>
<proteinExistence type="predicted"/>
<protein>
    <recommendedName>
        <fullName evidence="1">Protein kinase domain-containing protein</fullName>
    </recommendedName>
</protein>
<dbReference type="VEuPathDB" id="FungiDB:MYCTH_2139278"/>
<dbReference type="GeneID" id="11509253"/>
<reference evidence="2 3" key="1">
    <citation type="journal article" date="2011" name="Nat. Biotechnol.">
        <title>Comparative genomic analysis of the thermophilic biomass-degrading fungi Myceliophthora thermophila and Thielavia terrestris.</title>
        <authorList>
            <person name="Berka R.M."/>
            <person name="Grigoriev I.V."/>
            <person name="Otillar R."/>
            <person name="Salamov A."/>
            <person name="Grimwood J."/>
            <person name="Reid I."/>
            <person name="Ishmael N."/>
            <person name="John T."/>
            <person name="Darmond C."/>
            <person name="Moisan M.-C."/>
            <person name="Henrissat B."/>
            <person name="Coutinho P.M."/>
            <person name="Lombard V."/>
            <person name="Natvig D.O."/>
            <person name="Lindquist E."/>
            <person name="Schmutz J."/>
            <person name="Lucas S."/>
            <person name="Harris P."/>
            <person name="Powlowski J."/>
            <person name="Bellemare A."/>
            <person name="Taylor D."/>
            <person name="Butler G."/>
            <person name="de Vries R.P."/>
            <person name="Allijn I.E."/>
            <person name="van den Brink J."/>
            <person name="Ushinsky S."/>
            <person name="Storms R."/>
            <person name="Powell A.J."/>
            <person name="Paulsen I.T."/>
            <person name="Elbourne L.D.H."/>
            <person name="Baker S.E."/>
            <person name="Magnuson J."/>
            <person name="LaBoissiere S."/>
            <person name="Clutterbuck A.J."/>
            <person name="Martinez D."/>
            <person name="Wogulis M."/>
            <person name="de Leon A.L."/>
            <person name="Rey M.W."/>
            <person name="Tsang A."/>
        </authorList>
    </citation>
    <scope>NUCLEOTIDE SEQUENCE [LARGE SCALE GENOMIC DNA]</scope>
    <source>
        <strain evidence="3">ATCC 42464 / BCRC 31852 / DSM 1799</strain>
    </source>
</reference>
<dbReference type="Pfam" id="PF07714">
    <property type="entry name" value="PK_Tyr_Ser-Thr"/>
    <property type="match status" value="1"/>
</dbReference>
<dbReference type="GO" id="GO:0004674">
    <property type="term" value="F:protein serine/threonine kinase activity"/>
    <property type="evidence" value="ECO:0007669"/>
    <property type="project" value="TreeGrafter"/>
</dbReference>
<evidence type="ECO:0000313" key="2">
    <source>
        <dbReference type="EMBL" id="AEO58130.1"/>
    </source>
</evidence>
<name>G2QCF4_THET4</name>
<dbReference type="PANTHER" id="PTHR44329">
    <property type="entry name" value="SERINE/THREONINE-PROTEIN KINASE TNNI3K-RELATED"/>
    <property type="match status" value="1"/>
</dbReference>
<dbReference type="GO" id="GO:0005524">
    <property type="term" value="F:ATP binding"/>
    <property type="evidence" value="ECO:0007669"/>
    <property type="project" value="InterPro"/>
</dbReference>
<dbReference type="InterPro" id="IPR051681">
    <property type="entry name" value="Ser/Thr_Kinases-Pseudokinases"/>
</dbReference>
<dbReference type="KEGG" id="mtm:MYCTH_2139278"/>
<dbReference type="OMA" id="WEVIAEN"/>
<dbReference type="AlphaFoldDB" id="G2QCF4"/>
<dbReference type="InterPro" id="IPR011009">
    <property type="entry name" value="Kinase-like_dom_sf"/>
</dbReference>
<dbReference type="HOGENOM" id="CLU_000288_31_3_1"/>
<dbReference type="InterPro" id="IPR001245">
    <property type="entry name" value="Ser-Thr/Tyr_kinase_cat_dom"/>
</dbReference>
<gene>
    <name evidence="2" type="ORF">MYCTH_2139278</name>
</gene>
<dbReference type="InParanoid" id="G2QCF4"/>
<dbReference type="Proteomes" id="UP000007322">
    <property type="component" value="Chromosome 3"/>
</dbReference>
<dbReference type="Gene3D" id="1.10.510.10">
    <property type="entry name" value="Transferase(Phosphotransferase) domain 1"/>
    <property type="match status" value="2"/>
</dbReference>
<evidence type="ECO:0000259" key="1">
    <source>
        <dbReference type="PROSITE" id="PS50011"/>
    </source>
</evidence>
<sequence>MKDLVAYGNSGMVLLDRDTDTVIKTPHGEHTREAVTRERQIYERFVERGGHKGILCYHGTFESGIRLEYASHGNVRSYLDDHWANEKTKVRWAVQLAEALEFVHRCGVIHGDVNGFNVLLDKHLDADIFALGSTIYELMTESRPYAGLTEKVIFEKYSKGEFPETESLGFAGSIIKKCWQGEYKECKVVDDLKVQSWT</sequence>
<dbReference type="RefSeq" id="XP_003663375.1">
    <property type="nucleotide sequence ID" value="XM_003663327.1"/>
</dbReference>
<dbReference type="OrthoDB" id="4580498at2759"/>
<dbReference type="PROSITE" id="PS50011">
    <property type="entry name" value="PROTEIN_KINASE_DOM"/>
    <property type="match status" value="1"/>
</dbReference>